<keyword evidence="14" id="KW-0175">Coiled coil</keyword>
<name>A0A914WT85_9BILA</name>
<dbReference type="Pfam" id="PF01437">
    <property type="entry name" value="PSI"/>
    <property type="match status" value="1"/>
</dbReference>
<evidence type="ECO:0000256" key="7">
    <source>
        <dbReference type="ARBA" id="ARBA00022902"/>
    </source>
</evidence>
<dbReference type="Pfam" id="PF20170">
    <property type="entry name" value="Plexin_RBD"/>
    <property type="match status" value="1"/>
</dbReference>
<dbReference type="GO" id="GO:0007162">
    <property type="term" value="P:negative regulation of cell adhesion"/>
    <property type="evidence" value="ECO:0007669"/>
    <property type="project" value="TreeGrafter"/>
</dbReference>
<keyword evidence="9 16" id="KW-0472">Membrane</keyword>
<dbReference type="Pfam" id="PF08337">
    <property type="entry name" value="Plexin_cytopl"/>
    <property type="match status" value="1"/>
</dbReference>
<evidence type="ECO:0000256" key="8">
    <source>
        <dbReference type="ARBA" id="ARBA00022989"/>
    </source>
</evidence>
<keyword evidence="8 16" id="KW-1133">Transmembrane helix</keyword>
<evidence type="ECO:0000256" key="2">
    <source>
        <dbReference type="ARBA" id="ARBA00010297"/>
    </source>
</evidence>
<dbReference type="Gene3D" id="1.10.506.10">
    <property type="entry name" value="GTPase Activation - p120gap, domain 1"/>
    <property type="match status" value="2"/>
</dbReference>
<evidence type="ECO:0000256" key="4">
    <source>
        <dbReference type="ARBA" id="ARBA00022692"/>
    </source>
</evidence>
<dbReference type="InterPro" id="IPR002165">
    <property type="entry name" value="Plexin_repeat"/>
</dbReference>
<sequence>MDRAVVYRERRAAVWRAALTTEDRPPIIVGRLLDDDCVLYEPTALRGRIIALVAGSPSEVRAPALAVAAAIGVVCRRTADFAPDRSPPIDGFVSDAYFVTRLLIMYRSQPFVRSSSQCHPITRGKAAATGPVTGELNSCILLGMQMEFPLVLVRLAVDESRPNTPSTRATFRSTNGVKSRPASPKILLPLLARCLFRSAYSPQTIDTRARRELTGFVPLFMGGDRCVSLQRRACLPSLSVSDWFMAVWMTAGGRFGADRARASLETASAPYASAVASVDGPIRKVQSETLIGSCHNRHNESCGGMMLLVALLVGVVVVATGAAEDHVVNVFQVPDVTARFLNLAMDDKTQQLYVGAVNHIYQVDASDLKMVADVSTGPQPDSHFCNWDGQCIEPQKRGNPAAASREGRSTNSTKHLSDNSNKILLVYAQKKVLIACGTLLQGVCELHRLDDIRTKVPQTSPLVPVAANSANASTVAFVGDVNDEKRLFVAATYTYEHYRDAFPSVCTRRLDEDGVFDLVDRGSIEGESSVHIRAEFKSQFRVTYVGGFQHEHFAYWGSMQRKQPIGSATTNPFISKLIRVCTGDTQYVSYSEIEVQCRGTDNSNYNLMRALIVADLGKRTRADMEPPAGEDERFLIGIFEKGTDPDKPEPGRAAVCVYPMSKVKMTFWYNIDRCRSGTGTYSLPHLGRDRKCPNMANQPLSEDTCDLGVGGSIELDGVAVVEYQDAQLTSVASQVVADQSVLLLGTRDGQLKKLLLDSRRAKEYAHVQLSALRAPIVPGMLLSADGSHLFAMAGNQLYKVRTAACAQHGTCATCTQSGDPFCGWCTLEKRCSTRTECKHTGFIASSDKQATCPRLIGQLSPQNASTFESPDTLVSMRVAGLPAADTADDYKCVFGDGELAATTDARFEAPDRLSCPLPGYDARPKLPKSGVDHVIVPLKIFSTKTSTAFFEERFFFYDCGAHRLCTTCSASRWPCQWCLIDNRCVHSTSLCTNKVLYYSPSAARLAEHDDAVLDTATRGETQCPHIDKTSLKDGKILIADNHASSIRLPVINLDALLNQEHSPVSVDKLECSMTVEGRLTKVRGHLREDGWVECESRSYTYEQQVATLDVNLFLTAGGSFVIDKTTVTLYKCRLLHSDCSRCLTLDPMYQCTWCGGGCNFREFCPVGSLPDRETADSICDRPVVESFEPMSGPLEGGTRVTITGRDLGTRMDDVRDKVFVAGRVPCRVVDYEVSVKVVCITEGALEPYSGPVKITLGPTGRRSVESTAGFRFVDPAITSIYPPFGPVSGGTRLTIHGTGLDVGGVVKAFVGQLPCRVIDEEITADHIVCITAASSKPHTLDQVVVQIDGANRTLRTRFEYLHDPVVTSVTPLASFQSGGRLLLVRGANLQATLRPKIYLIDPVRLREASTSGDKPSNGLPPLASELGECTPENATVMWCRSPRIDQRARARRGVHQAEALLRGTEQADLSSYPRWPLGFQMDGVSSVANLGDLFQLTIVPDPEFFSFNKGAKVYRGDGEEPLVLDGQYLSLAAAPLDVQVFVGAERCNVTVVAMRQLVCKPPRVQPIATDDKGQPVGGNRPMVVVLVGAMRFELGLLAYEKDGALFGPAGGSLSVNPAVLGGFVAGVAAFLVFVLIVVAVCWRRKSWQAEKDYKRIQLQMDNLESNVRQECKQAFAELQTDMSDLTSDLVALGIPYHSRRSFACRVLFKDEHQQALLVDWHQQQLPTPGNGYSTHLHIALAQFESLLWNKQFVVTLVDTLERQPTFSAQDRVYVASLLTATLARNMQYCTEVVMTLLSQLIDKSVSGKFPQLMLRRTESVVEKMLANWIALCLYDYMQGEAGESLFLLYRALKHQAEKGPVDAVTGEARYSLSEDRLLKEAVETNVVQIFVIPPAEEDGRSEEMVACRVLLCDTISQVKSKILDTLYRNTPFSARPTIQEVDLEWRCPRRGAITLSDDDRSQPKDGYKRLNTVGYYSIPPSAVLALLPRHPGTFTYRSSSSQTYCSLSSSAQLIPTGQASPENSEKDSTKYYHLVPPSTQYLCSSGTMSRKRREQQQKQAGSNQPKAIPEIYLTRLLTSKGTVQKFVDDFFDAALRVCPERFPPVVKYLFDFMEHEAQKHQISDPSVVYAWKNNALPLRFWVNVIKNPEFVFDIEKSRTVDACLSVVAQTFMDACSASEPRLGKDSPSNKLLFAKDIPRYRHKVAAFYRDVRALPPISDQQLNACMTHMSRAYAQEFNVLSSVRELLTYVVKFSCPITTALSTDQTAQRHRLSERLENVILSMSGGGPYVDTEHVYATVT</sequence>
<feature type="domain" description="Sema" evidence="17">
    <location>
        <begin position="315"/>
        <end position="802"/>
    </location>
</feature>
<evidence type="ECO:0000256" key="12">
    <source>
        <dbReference type="ARBA" id="ARBA00023180"/>
    </source>
</evidence>
<dbReference type="Gene3D" id="2.60.40.10">
    <property type="entry name" value="Immunoglobulins"/>
    <property type="match status" value="4"/>
</dbReference>
<dbReference type="InterPro" id="IPR014756">
    <property type="entry name" value="Ig_E-set"/>
</dbReference>
<evidence type="ECO:0000259" key="17">
    <source>
        <dbReference type="PROSITE" id="PS51004"/>
    </source>
</evidence>
<reference evidence="19" key="1">
    <citation type="submission" date="2022-11" db="UniProtKB">
        <authorList>
            <consortium name="WormBaseParasite"/>
        </authorList>
    </citation>
    <scope>IDENTIFICATION</scope>
</reference>
<keyword evidence="7" id="KW-0524">Neurogenesis</keyword>
<dbReference type="InterPro" id="IPR008936">
    <property type="entry name" value="Rho_GTPase_activation_prot"/>
</dbReference>
<evidence type="ECO:0000256" key="16">
    <source>
        <dbReference type="SAM" id="Phobius"/>
    </source>
</evidence>
<dbReference type="SMART" id="SM00429">
    <property type="entry name" value="IPT"/>
    <property type="match status" value="3"/>
</dbReference>
<dbReference type="SUPFAM" id="SSF101912">
    <property type="entry name" value="Sema domain"/>
    <property type="match status" value="1"/>
</dbReference>
<protein>
    <submittedName>
        <fullName evidence="19">Sema domain-containing protein</fullName>
    </submittedName>
</protein>
<dbReference type="CDD" id="cd12205">
    <property type="entry name" value="RasGAP_plexin"/>
    <property type="match status" value="1"/>
</dbReference>
<evidence type="ECO:0000313" key="18">
    <source>
        <dbReference type="Proteomes" id="UP000887566"/>
    </source>
</evidence>
<dbReference type="SMART" id="SM00423">
    <property type="entry name" value="PSI"/>
    <property type="match status" value="3"/>
</dbReference>
<dbReference type="GO" id="GO:0002116">
    <property type="term" value="C:semaphorin receptor complex"/>
    <property type="evidence" value="ECO:0007669"/>
    <property type="project" value="TreeGrafter"/>
</dbReference>
<dbReference type="PANTHER" id="PTHR22625:SF44">
    <property type="entry name" value="PLEXIN-B"/>
    <property type="match status" value="1"/>
</dbReference>
<keyword evidence="11" id="KW-0675">Receptor</keyword>
<evidence type="ECO:0000256" key="1">
    <source>
        <dbReference type="ARBA" id="ARBA00004251"/>
    </source>
</evidence>
<dbReference type="GO" id="GO:0008045">
    <property type="term" value="P:motor neuron axon guidance"/>
    <property type="evidence" value="ECO:0007669"/>
    <property type="project" value="TreeGrafter"/>
</dbReference>
<dbReference type="GO" id="GO:0017154">
    <property type="term" value="F:semaphorin receptor activity"/>
    <property type="evidence" value="ECO:0007669"/>
    <property type="project" value="InterPro"/>
</dbReference>
<comment type="similarity">
    <text evidence="2">Belongs to the plexin family.</text>
</comment>
<dbReference type="Pfam" id="PF24317">
    <property type="entry name" value="PSI_Plexin-B"/>
    <property type="match status" value="1"/>
</dbReference>
<dbReference type="InterPro" id="IPR057533">
    <property type="entry name" value="PSI_Plexin-B"/>
</dbReference>
<keyword evidence="3" id="KW-1003">Cell membrane</keyword>
<dbReference type="Gene3D" id="3.10.20.90">
    <property type="entry name" value="Phosphatidylinositol 3-kinase Catalytic Subunit, Chain A, domain 1"/>
    <property type="match status" value="1"/>
</dbReference>
<keyword evidence="12" id="KW-0325">Glycoprotein</keyword>
<dbReference type="SMART" id="SM00630">
    <property type="entry name" value="Sema"/>
    <property type="match status" value="1"/>
</dbReference>
<feature type="transmembrane region" description="Helical" evidence="16">
    <location>
        <begin position="1618"/>
        <end position="1642"/>
    </location>
</feature>
<dbReference type="GO" id="GO:0050772">
    <property type="term" value="P:positive regulation of axonogenesis"/>
    <property type="evidence" value="ECO:0007669"/>
    <property type="project" value="TreeGrafter"/>
</dbReference>
<comment type="caution">
    <text evidence="13">Lacks conserved residue(s) required for the propagation of feature annotation.</text>
</comment>
<dbReference type="Pfam" id="PF17960">
    <property type="entry name" value="TIG_plexin"/>
    <property type="match status" value="1"/>
</dbReference>
<evidence type="ECO:0000256" key="15">
    <source>
        <dbReference type="SAM" id="MobiDB-lite"/>
    </source>
</evidence>
<dbReference type="GO" id="GO:0005886">
    <property type="term" value="C:plasma membrane"/>
    <property type="evidence" value="ECO:0007669"/>
    <property type="project" value="UniProtKB-SubCell"/>
</dbReference>
<dbReference type="InterPro" id="IPR013548">
    <property type="entry name" value="Plexin_cytoplasmic_RasGAP_dom"/>
</dbReference>
<dbReference type="CDD" id="cd11236">
    <property type="entry name" value="Sema_plexin_like"/>
    <property type="match status" value="1"/>
</dbReference>
<dbReference type="PANTHER" id="PTHR22625">
    <property type="entry name" value="PLEXIN"/>
    <property type="match status" value="1"/>
</dbReference>
<keyword evidence="4 16" id="KW-0812">Transmembrane</keyword>
<keyword evidence="18" id="KW-1185">Reference proteome</keyword>
<dbReference type="InterPro" id="IPR001627">
    <property type="entry name" value="Semap_dom"/>
</dbReference>
<organism evidence="18 19">
    <name type="scientific">Plectus sambesii</name>
    <dbReference type="NCBI Taxonomy" id="2011161"/>
    <lineage>
        <taxon>Eukaryota</taxon>
        <taxon>Metazoa</taxon>
        <taxon>Ecdysozoa</taxon>
        <taxon>Nematoda</taxon>
        <taxon>Chromadorea</taxon>
        <taxon>Plectida</taxon>
        <taxon>Plectina</taxon>
        <taxon>Plectoidea</taxon>
        <taxon>Plectidae</taxon>
        <taxon>Plectus</taxon>
    </lineage>
</organism>
<dbReference type="Pfam" id="PF01403">
    <property type="entry name" value="Sema"/>
    <property type="match status" value="1"/>
</dbReference>
<dbReference type="InterPro" id="IPR031148">
    <property type="entry name" value="Plexin"/>
</dbReference>
<comment type="subcellular location">
    <subcellularLocation>
        <location evidence="1">Cell membrane</location>
        <topology evidence="1">Single-pass type I membrane protein</topology>
    </subcellularLocation>
</comment>
<dbReference type="GO" id="GO:0008360">
    <property type="term" value="P:regulation of cell shape"/>
    <property type="evidence" value="ECO:0007669"/>
    <property type="project" value="TreeGrafter"/>
</dbReference>
<evidence type="ECO:0000256" key="6">
    <source>
        <dbReference type="ARBA" id="ARBA00022737"/>
    </source>
</evidence>
<evidence type="ECO:0000256" key="14">
    <source>
        <dbReference type="SAM" id="Coils"/>
    </source>
</evidence>
<dbReference type="InterPro" id="IPR036352">
    <property type="entry name" value="Semap_dom_sf"/>
</dbReference>
<dbReference type="GO" id="GO:0030334">
    <property type="term" value="P:regulation of cell migration"/>
    <property type="evidence" value="ECO:0007669"/>
    <property type="project" value="TreeGrafter"/>
</dbReference>
<dbReference type="SUPFAM" id="SSF48350">
    <property type="entry name" value="GTPase activation domain, GAP"/>
    <property type="match status" value="1"/>
</dbReference>
<keyword evidence="5" id="KW-0732">Signal</keyword>
<dbReference type="WBParaSite" id="PSAMB.scaffold515size48503.g6745.t1">
    <property type="protein sequence ID" value="PSAMB.scaffold515size48503.g6745.t1"/>
    <property type="gene ID" value="PSAMB.scaffold515size48503.g6745"/>
</dbReference>
<dbReference type="InterPro" id="IPR015943">
    <property type="entry name" value="WD40/YVTN_repeat-like_dom_sf"/>
</dbReference>
<dbReference type="PROSITE" id="PS51004">
    <property type="entry name" value="SEMA"/>
    <property type="match status" value="1"/>
</dbReference>
<dbReference type="InterPro" id="IPR013783">
    <property type="entry name" value="Ig-like_fold"/>
</dbReference>
<feature type="region of interest" description="Disordered" evidence="15">
    <location>
        <begin position="395"/>
        <end position="415"/>
    </location>
</feature>
<dbReference type="Pfam" id="PF18020">
    <property type="entry name" value="TIG_2"/>
    <property type="match status" value="1"/>
</dbReference>
<dbReference type="InterPro" id="IPR002909">
    <property type="entry name" value="IPT_dom"/>
</dbReference>
<dbReference type="GO" id="GO:0097374">
    <property type="term" value="P:sensory neuron axon guidance"/>
    <property type="evidence" value="ECO:0007669"/>
    <property type="project" value="TreeGrafter"/>
</dbReference>
<evidence type="ECO:0000256" key="10">
    <source>
        <dbReference type="ARBA" id="ARBA00023157"/>
    </source>
</evidence>
<dbReference type="InterPro" id="IPR041019">
    <property type="entry name" value="TIG1_plexin"/>
</dbReference>
<dbReference type="Proteomes" id="UP000887566">
    <property type="component" value="Unplaced"/>
</dbReference>
<dbReference type="InterPro" id="IPR016201">
    <property type="entry name" value="PSI"/>
</dbReference>
<dbReference type="InterPro" id="IPR041362">
    <property type="entry name" value="TIG2_plexin"/>
</dbReference>
<evidence type="ECO:0000313" key="19">
    <source>
        <dbReference type="WBParaSite" id="PSAMB.scaffold515size48503.g6745.t1"/>
    </source>
</evidence>
<dbReference type="SUPFAM" id="SSF81296">
    <property type="entry name" value="E set domains"/>
    <property type="match status" value="2"/>
</dbReference>
<evidence type="ECO:0000256" key="3">
    <source>
        <dbReference type="ARBA" id="ARBA00022475"/>
    </source>
</evidence>
<dbReference type="Pfam" id="PF24479">
    <property type="entry name" value="PSI_PlexinA-B"/>
    <property type="match status" value="1"/>
</dbReference>
<evidence type="ECO:0000256" key="5">
    <source>
        <dbReference type="ARBA" id="ARBA00022729"/>
    </source>
</evidence>
<keyword evidence="6" id="KW-0677">Repeat</keyword>
<feature type="region of interest" description="Disordered" evidence="15">
    <location>
        <begin position="2042"/>
        <end position="2064"/>
    </location>
</feature>
<dbReference type="SUPFAM" id="SSF103575">
    <property type="entry name" value="Plexin repeat"/>
    <property type="match status" value="1"/>
</dbReference>
<dbReference type="Pfam" id="PF01833">
    <property type="entry name" value="TIG"/>
    <property type="match status" value="2"/>
</dbReference>
<accession>A0A914WT85</accession>
<evidence type="ECO:0000256" key="11">
    <source>
        <dbReference type="ARBA" id="ARBA00023170"/>
    </source>
</evidence>
<proteinExistence type="inferred from homology"/>
<evidence type="ECO:0000256" key="13">
    <source>
        <dbReference type="PROSITE-ProRule" id="PRU00352"/>
    </source>
</evidence>
<keyword evidence="10" id="KW-1015">Disulfide bond</keyword>
<feature type="coiled-coil region" evidence="14">
    <location>
        <begin position="1646"/>
        <end position="1673"/>
    </location>
</feature>
<dbReference type="InterPro" id="IPR046800">
    <property type="entry name" value="Plexin_RBD"/>
</dbReference>
<dbReference type="Gene3D" id="2.130.10.10">
    <property type="entry name" value="YVTN repeat-like/Quinoprotein amine dehydrogenase"/>
    <property type="match status" value="1"/>
</dbReference>
<evidence type="ECO:0000256" key="9">
    <source>
        <dbReference type="ARBA" id="ARBA00023136"/>
    </source>
</evidence>